<reference evidence="3 4" key="1">
    <citation type="submission" date="2013-03" db="EMBL/GenBank/DDBJ databases">
        <title>The Genome Sequence of Acinetobacter sp. CIP 110321.</title>
        <authorList>
            <consortium name="The Broad Institute Genome Sequencing Platform"/>
            <consortium name="The Broad Institute Genome Sequencing Center for Infectious Disease"/>
            <person name="Cerqueira G."/>
            <person name="Feldgarden M."/>
            <person name="Courvalin P."/>
            <person name="Perichon B."/>
            <person name="Grillot-Courvalin C."/>
            <person name="Clermont D."/>
            <person name="Rocha E."/>
            <person name="Yoon E.-J."/>
            <person name="Nemec A."/>
            <person name="Walker B."/>
            <person name="Young S.K."/>
            <person name="Zeng Q."/>
            <person name="Gargeya S."/>
            <person name="Fitzgerald M."/>
            <person name="Haas B."/>
            <person name="Abouelleil A."/>
            <person name="Alvarado L."/>
            <person name="Arachchi H.M."/>
            <person name="Berlin A.M."/>
            <person name="Chapman S.B."/>
            <person name="Dewar J."/>
            <person name="Goldberg J."/>
            <person name="Griggs A."/>
            <person name="Gujja S."/>
            <person name="Hansen M."/>
            <person name="Howarth C."/>
            <person name="Imamovic A."/>
            <person name="Larimer J."/>
            <person name="McCowan C."/>
            <person name="Murphy C."/>
            <person name="Neiman D."/>
            <person name="Pearson M."/>
            <person name="Priest M."/>
            <person name="Roberts A."/>
            <person name="Saif S."/>
            <person name="Shea T."/>
            <person name="Sisk P."/>
            <person name="Sykes S."/>
            <person name="Wortman J."/>
            <person name="Nusbaum C."/>
            <person name="Birren B."/>
        </authorList>
    </citation>
    <scope>NUCLEOTIDE SEQUENCE [LARGE SCALE GENOMIC DNA]</scope>
    <source>
        <strain evidence="3 4">CIP 110321</strain>
    </source>
</reference>
<dbReference type="EMBL" id="AQFL01000009">
    <property type="protein sequence ID" value="EOR08831.1"/>
    <property type="molecule type" value="Genomic_DNA"/>
</dbReference>
<dbReference type="AlphaFoldDB" id="R9B8Y4"/>
<dbReference type="Pfam" id="PF07603">
    <property type="entry name" value="Lcl_C"/>
    <property type="match status" value="1"/>
</dbReference>
<dbReference type="Proteomes" id="UP000016203">
    <property type="component" value="Unassembled WGS sequence"/>
</dbReference>
<organism evidence="3 4">
    <name type="scientific">Acinetobacter genomosp. 15BJ</name>
    <dbReference type="NCBI Taxonomy" id="106651"/>
    <lineage>
        <taxon>Bacteria</taxon>
        <taxon>Pseudomonadati</taxon>
        <taxon>Pseudomonadota</taxon>
        <taxon>Gammaproteobacteria</taxon>
        <taxon>Moraxellales</taxon>
        <taxon>Moraxellaceae</taxon>
        <taxon>Acinetobacter</taxon>
    </lineage>
</organism>
<dbReference type="OrthoDB" id="9793251at2"/>
<dbReference type="InterPro" id="IPR011460">
    <property type="entry name" value="Lcl_C"/>
</dbReference>
<dbReference type="HOGENOM" id="CLU_961816_0_0_6"/>
<dbReference type="PANTHER" id="PTHR35812">
    <property type="entry name" value="LIPOPROTEIN"/>
    <property type="match status" value="1"/>
</dbReference>
<sequence>MKNNSLPDFFSSSAELAAIEHFLHLIAKTNIFDQRLDVLQEQLRQSEQRITKDKQQYQDEIKKLTQKYNKQFDKKNADLETLEIRYRQEIDELKQKLKQQNDKTNIVKPTESQPSKKQSINSATELEKGVWTDSKTSLMWARVSIGQEWESGRCLGRAMELNLADAKKSCQLFRLAGYKDWRLPTIEELKTLIDESGKNYQCGRHILFNPAPVTSGWYWSSTQIGEKYAYLNFYNFHSGVDVYCNYRHVRPVRNI</sequence>
<proteinExistence type="predicted"/>
<name>R9B8Y4_9GAMM</name>
<evidence type="ECO:0000313" key="4">
    <source>
        <dbReference type="Proteomes" id="UP000016203"/>
    </source>
</evidence>
<feature type="coiled-coil region" evidence="1">
    <location>
        <begin position="36"/>
        <end position="103"/>
    </location>
</feature>
<protein>
    <recommendedName>
        <fullName evidence="2">Lcl C-terminal domain-containing protein</fullName>
    </recommendedName>
</protein>
<keyword evidence="1" id="KW-0175">Coiled coil</keyword>
<comment type="caution">
    <text evidence="3">The sequence shown here is derived from an EMBL/GenBank/DDBJ whole genome shotgun (WGS) entry which is preliminary data.</text>
</comment>
<dbReference type="RefSeq" id="WP_016163139.1">
    <property type="nucleotide sequence ID" value="NZ_KE007347.1"/>
</dbReference>
<evidence type="ECO:0000313" key="3">
    <source>
        <dbReference type="EMBL" id="EOR08831.1"/>
    </source>
</evidence>
<evidence type="ECO:0000259" key="2">
    <source>
        <dbReference type="Pfam" id="PF07603"/>
    </source>
</evidence>
<dbReference type="PANTHER" id="PTHR35812:SF1">
    <property type="entry name" value="LIPOPROTEIN"/>
    <property type="match status" value="1"/>
</dbReference>
<accession>R9B8Y4</accession>
<feature type="domain" description="Lcl C-terminal" evidence="2">
    <location>
        <begin position="130"/>
        <end position="253"/>
    </location>
</feature>
<gene>
    <name evidence="3" type="ORF">F896_01361</name>
</gene>
<dbReference type="PATRIC" id="fig|1217699.3.peg.1315"/>
<evidence type="ECO:0000256" key="1">
    <source>
        <dbReference type="SAM" id="Coils"/>
    </source>
</evidence>